<proteinExistence type="predicted"/>
<accession>A0A0P1APP4</accession>
<dbReference type="GeneID" id="36408377"/>
<dbReference type="RefSeq" id="XP_024579473.1">
    <property type="nucleotide sequence ID" value="XM_024729058.1"/>
</dbReference>
<protein>
    <submittedName>
        <fullName evidence="1">Uncharacterized protein</fullName>
    </submittedName>
</protein>
<organism evidence="1 2">
    <name type="scientific">Plasmopara halstedii</name>
    <name type="common">Downy mildew of sunflower</name>
    <dbReference type="NCBI Taxonomy" id="4781"/>
    <lineage>
        <taxon>Eukaryota</taxon>
        <taxon>Sar</taxon>
        <taxon>Stramenopiles</taxon>
        <taxon>Oomycota</taxon>
        <taxon>Peronosporomycetes</taxon>
        <taxon>Peronosporales</taxon>
        <taxon>Peronosporaceae</taxon>
        <taxon>Plasmopara</taxon>
    </lineage>
</organism>
<dbReference type="AlphaFoldDB" id="A0A0P1APP4"/>
<evidence type="ECO:0000313" key="1">
    <source>
        <dbReference type="EMBL" id="CEG43104.1"/>
    </source>
</evidence>
<reference evidence="2" key="1">
    <citation type="submission" date="2014-09" db="EMBL/GenBank/DDBJ databases">
        <authorList>
            <person name="Sharma Rahul"/>
            <person name="Thines Marco"/>
        </authorList>
    </citation>
    <scope>NUCLEOTIDE SEQUENCE [LARGE SCALE GENOMIC DNA]</scope>
</reference>
<name>A0A0P1APP4_PLAHL</name>
<sequence length="81" mass="9153">MEQDMLAHLYNLISKLSWRHSAFFAPLDGWTGVLLSWLGGANLTRLVLELPEISSLHRMHIFVRGLVTWTLLALTKYSSGA</sequence>
<evidence type="ECO:0000313" key="2">
    <source>
        <dbReference type="Proteomes" id="UP000054928"/>
    </source>
</evidence>
<dbReference type="Proteomes" id="UP000054928">
    <property type="component" value="Unassembled WGS sequence"/>
</dbReference>
<keyword evidence="2" id="KW-1185">Reference proteome</keyword>
<dbReference type="EMBL" id="CCYD01000653">
    <property type="protein sequence ID" value="CEG43104.1"/>
    <property type="molecule type" value="Genomic_DNA"/>
</dbReference>